<accession>A0AAX4G7P9</accession>
<evidence type="ECO:0000313" key="2">
    <source>
        <dbReference type="Proteomes" id="UP001305174"/>
    </source>
</evidence>
<reference evidence="2" key="1">
    <citation type="submission" date="2024-05" db="EMBL/GenBank/DDBJ databases">
        <authorList>
            <person name="Tikunov A.Y."/>
            <person name="Morozova V.V."/>
            <person name="Kozlova Y.N."/>
            <person name="Tikunova N.V."/>
            <person name="Babkin I.V."/>
        </authorList>
    </citation>
    <scope>NUCLEOTIDE SEQUENCE [LARGE SCALE GENOMIC DNA]</scope>
</reference>
<dbReference type="EMBL" id="OR575930">
    <property type="protein sequence ID" value="WOZ57478.1"/>
    <property type="molecule type" value="Genomic_DNA"/>
</dbReference>
<organism evidence="1 2">
    <name type="scientific">Pseudomonas phage vB_PseuGesM_254</name>
    <dbReference type="NCBI Taxonomy" id="3092638"/>
    <lineage>
        <taxon>Viruses</taxon>
        <taxon>Duplodnaviria</taxon>
        <taxon>Heunggongvirae</taxon>
        <taxon>Uroviricota</taxon>
        <taxon>Caudoviricetes</taxon>
        <taxon>Vandenendeviridae</taxon>
        <taxon>Chemalvirus</taxon>
        <taxon>Chemalvirus PseuGes254</taxon>
    </lineage>
</organism>
<proteinExistence type="predicted"/>
<evidence type="ECO:0000313" key="1">
    <source>
        <dbReference type="EMBL" id="WOZ57478.1"/>
    </source>
</evidence>
<protein>
    <submittedName>
        <fullName evidence="1">Neck protein</fullName>
    </submittedName>
</protein>
<dbReference type="Proteomes" id="UP001305174">
    <property type="component" value="Segment"/>
</dbReference>
<name>A0AAX4G7P9_9CAUD</name>
<keyword evidence="2" id="KW-1185">Reference proteome</keyword>
<sequence>MDSLDIKGLDALINGCKKLDGTQVQSGFFDSKYGADNDNLYVAQVAWFNENGTYHNPRRPFLLPAYEDWMNRTHFARYSERIFTDIINGRAYDQRLKQLGQDFADIIATNIDDYPGSNSKWWAEFKGFNDPLLYTGKMLDSVTFRIKKR</sequence>